<keyword evidence="3" id="KW-1185">Reference proteome</keyword>
<dbReference type="InterPro" id="IPR011010">
    <property type="entry name" value="DNA_brk_join_enz"/>
</dbReference>
<feature type="region of interest" description="Disordered" evidence="1">
    <location>
        <begin position="63"/>
        <end position="99"/>
    </location>
</feature>
<dbReference type="OrthoDB" id="7698113at2759"/>
<evidence type="ECO:0000313" key="3">
    <source>
        <dbReference type="Proteomes" id="UP000786811"/>
    </source>
</evidence>
<protein>
    <submittedName>
        <fullName evidence="2">Uncharacterized protein</fullName>
    </submittedName>
</protein>
<gene>
    <name evidence="2" type="ORF">HICCMSTLAB_LOCUS13426</name>
</gene>
<feature type="region of interest" description="Disordered" evidence="1">
    <location>
        <begin position="350"/>
        <end position="369"/>
    </location>
</feature>
<accession>A0A8J2HS36</accession>
<feature type="compositionally biased region" description="Basic and acidic residues" evidence="1">
    <location>
        <begin position="83"/>
        <end position="95"/>
    </location>
</feature>
<dbReference type="GO" id="GO:0003677">
    <property type="term" value="F:DNA binding"/>
    <property type="evidence" value="ECO:0007669"/>
    <property type="project" value="InterPro"/>
</dbReference>
<feature type="compositionally biased region" description="Polar residues" evidence="1">
    <location>
        <begin position="71"/>
        <end position="82"/>
    </location>
</feature>
<feature type="compositionally biased region" description="Basic residues" evidence="1">
    <location>
        <begin position="1"/>
        <end position="16"/>
    </location>
</feature>
<dbReference type="PANTHER" id="PTHR34239">
    <property type="entry name" value="APPLE DOMAIN-CONTAINING PROTEIN"/>
    <property type="match status" value="1"/>
</dbReference>
<proteinExistence type="predicted"/>
<dbReference type="AlphaFoldDB" id="A0A8J2HS36"/>
<dbReference type="PANTHER" id="PTHR34239:SF2">
    <property type="entry name" value="TRANSPOSABLE ELEMENT P TRANSPOSASE_THAP9 CONSERVED DOMAIN-CONTAINING PROTEIN"/>
    <property type="match status" value="1"/>
</dbReference>
<name>A0A8J2HS36_COTCN</name>
<sequence length="502" mass="56456">MGKSRKRSRSPRRSHSTSRDRSRSPKISKRDLQQQITAMAKSIAELIEVQKAANKAPNVEIQALKDPVDSANESSEKSVANESSDKVSEMKKPNDGDIEDGEVIIEDDYPELDDELLDVLGEEVTDSGCQVKVNEKLKKWWKGWMEKGFSEEVRKELLKKYPRDGEFVTEAPKVNLEVQRHLTEIAKKRDEHFKQTQSCVGSALSSLSTAVSMLTEVSTEPVNQTLLLQHLWDTGKILSDIFHQQSEARKSFITPTLDKDLKPTLDASVSDEWLYGQKLTEQVKEAKAIVKAASTLKATDKPIAKKPARKRERPTCEIQAGGLPLLEEIHERELSTPSSGNIIETSAENQYGQGSNVEEEVDTRGNEDSSKLRLKELSEILTTLLILITAHRMQTLALINIKDITRSSTGLSIKIPDLIKTSRPGKEQPILTVPFFKKREKLCVASIMLKYLERTENLRSNSDKLFISTIKPHKPASAQTISHWIKNGMYSPLAWFADMIVD</sequence>
<dbReference type="Proteomes" id="UP000786811">
    <property type="component" value="Unassembled WGS sequence"/>
</dbReference>
<reference evidence="2" key="1">
    <citation type="submission" date="2021-04" db="EMBL/GenBank/DDBJ databases">
        <authorList>
            <person name="Chebbi M.A.C M."/>
        </authorList>
    </citation>
    <scope>NUCLEOTIDE SEQUENCE</scope>
</reference>
<dbReference type="SUPFAM" id="SSF56349">
    <property type="entry name" value="DNA breaking-rejoining enzymes"/>
    <property type="match status" value="1"/>
</dbReference>
<feature type="region of interest" description="Disordered" evidence="1">
    <location>
        <begin position="1"/>
        <end position="32"/>
    </location>
</feature>
<evidence type="ECO:0000256" key="1">
    <source>
        <dbReference type="SAM" id="MobiDB-lite"/>
    </source>
</evidence>
<evidence type="ECO:0000313" key="2">
    <source>
        <dbReference type="EMBL" id="CAG5108790.1"/>
    </source>
</evidence>
<organism evidence="2 3">
    <name type="scientific">Cotesia congregata</name>
    <name type="common">Parasitoid wasp</name>
    <name type="synonym">Apanteles congregatus</name>
    <dbReference type="NCBI Taxonomy" id="51543"/>
    <lineage>
        <taxon>Eukaryota</taxon>
        <taxon>Metazoa</taxon>
        <taxon>Ecdysozoa</taxon>
        <taxon>Arthropoda</taxon>
        <taxon>Hexapoda</taxon>
        <taxon>Insecta</taxon>
        <taxon>Pterygota</taxon>
        <taxon>Neoptera</taxon>
        <taxon>Endopterygota</taxon>
        <taxon>Hymenoptera</taxon>
        <taxon>Apocrita</taxon>
        <taxon>Ichneumonoidea</taxon>
        <taxon>Braconidae</taxon>
        <taxon>Microgastrinae</taxon>
        <taxon>Cotesia</taxon>
    </lineage>
</organism>
<dbReference type="EMBL" id="CAJNRD030001124">
    <property type="protein sequence ID" value="CAG5108790.1"/>
    <property type="molecule type" value="Genomic_DNA"/>
</dbReference>
<feature type="compositionally biased region" description="Basic and acidic residues" evidence="1">
    <location>
        <begin position="17"/>
        <end position="32"/>
    </location>
</feature>
<comment type="caution">
    <text evidence="2">The sequence shown here is derived from an EMBL/GenBank/DDBJ whole genome shotgun (WGS) entry which is preliminary data.</text>
</comment>